<feature type="region of interest" description="Disordered" evidence="1">
    <location>
        <begin position="106"/>
        <end position="149"/>
    </location>
</feature>
<proteinExistence type="predicted"/>
<feature type="compositionally biased region" description="Basic and acidic residues" evidence="1">
    <location>
        <begin position="16"/>
        <end position="26"/>
    </location>
</feature>
<keyword evidence="3" id="KW-1185">Reference proteome</keyword>
<dbReference type="AlphaFoldDB" id="A0AA88YH01"/>
<sequence length="359" mass="39530">MMDPSSSDFKHLKRRQSFDEKDEKSAESSGGNDFHADGGHKKTRYSWQIKGVKSSQLQASNSTHIGEMPHQQENLILVDGSSSSSHCEQENGIGSNIVKMEESMCDDMDGTHSDQQHYSGGSVELPHQPHQEASTSQTTEAVQYGGATSSSRPNFFPNVRCNLFPYIYNHSMAPATDLVVYWQNKHLAKSLVDNAINKTIEEMGVQPGKEQDVEFMADKSELENQGISEAIKCQGLVGPSHHGESDSQTELHVPPLLSHLRELSELMFTQTTSNSSRLNDTISQQQSVTAYPLSSMTSSARSLDSSGHRTLHHHDSLQQQRPNVSEPPTENVTNVPSSNSEVLDQAVSLVISKQGLTLQ</sequence>
<dbReference type="EMBL" id="VSWD01000007">
    <property type="protein sequence ID" value="KAK3096694.1"/>
    <property type="molecule type" value="Genomic_DNA"/>
</dbReference>
<evidence type="ECO:0000256" key="1">
    <source>
        <dbReference type="SAM" id="MobiDB-lite"/>
    </source>
</evidence>
<name>A0AA88YH01_PINIB</name>
<accession>A0AA88YH01</accession>
<comment type="caution">
    <text evidence="2">The sequence shown here is derived from an EMBL/GenBank/DDBJ whole genome shotgun (WGS) entry which is preliminary data.</text>
</comment>
<feature type="region of interest" description="Disordered" evidence="1">
    <location>
        <begin position="1"/>
        <end position="42"/>
    </location>
</feature>
<evidence type="ECO:0000313" key="3">
    <source>
        <dbReference type="Proteomes" id="UP001186944"/>
    </source>
</evidence>
<evidence type="ECO:0000313" key="2">
    <source>
        <dbReference type="EMBL" id="KAK3096694.1"/>
    </source>
</evidence>
<feature type="compositionally biased region" description="Polar residues" evidence="1">
    <location>
        <begin position="131"/>
        <end position="149"/>
    </location>
</feature>
<gene>
    <name evidence="2" type="ORF">FSP39_002434</name>
</gene>
<dbReference type="Proteomes" id="UP001186944">
    <property type="component" value="Unassembled WGS sequence"/>
</dbReference>
<feature type="compositionally biased region" description="Polar residues" evidence="1">
    <location>
        <begin position="317"/>
        <end position="340"/>
    </location>
</feature>
<organism evidence="2 3">
    <name type="scientific">Pinctada imbricata</name>
    <name type="common">Atlantic pearl-oyster</name>
    <name type="synonym">Pinctada martensii</name>
    <dbReference type="NCBI Taxonomy" id="66713"/>
    <lineage>
        <taxon>Eukaryota</taxon>
        <taxon>Metazoa</taxon>
        <taxon>Spiralia</taxon>
        <taxon>Lophotrochozoa</taxon>
        <taxon>Mollusca</taxon>
        <taxon>Bivalvia</taxon>
        <taxon>Autobranchia</taxon>
        <taxon>Pteriomorphia</taxon>
        <taxon>Pterioida</taxon>
        <taxon>Pterioidea</taxon>
        <taxon>Pteriidae</taxon>
        <taxon>Pinctada</taxon>
    </lineage>
</organism>
<protein>
    <submittedName>
        <fullName evidence="2">Uncharacterized protein</fullName>
    </submittedName>
</protein>
<feature type="region of interest" description="Disordered" evidence="1">
    <location>
        <begin position="289"/>
        <end position="340"/>
    </location>
</feature>
<reference evidence="2" key="1">
    <citation type="submission" date="2019-08" db="EMBL/GenBank/DDBJ databases">
        <title>The improved chromosome-level genome for the pearl oyster Pinctada fucata martensii using PacBio sequencing and Hi-C.</title>
        <authorList>
            <person name="Zheng Z."/>
        </authorList>
    </citation>
    <scope>NUCLEOTIDE SEQUENCE</scope>
    <source>
        <strain evidence="2">ZZ-2019</strain>
        <tissue evidence="2">Adductor muscle</tissue>
    </source>
</reference>
<feature type="compositionally biased region" description="Polar residues" evidence="1">
    <location>
        <begin position="289"/>
        <end position="305"/>
    </location>
</feature>